<feature type="transmembrane region" description="Helical" evidence="6">
    <location>
        <begin position="187"/>
        <end position="212"/>
    </location>
</feature>
<evidence type="ECO:0000313" key="8">
    <source>
        <dbReference type="EMBL" id="MFC7291371.1"/>
    </source>
</evidence>
<dbReference type="Proteomes" id="UP001596492">
    <property type="component" value="Unassembled WGS sequence"/>
</dbReference>
<name>A0ABW2IKG3_9PROT</name>
<sequence length="449" mass="48809">MKEAKMQKSNKTEGSERSSSVREIIDSGPLTPGILMIAGVCFLLNVLDGYDIVSMSAGATLIQSEWGLSSIEKGYILTAALLGMAMGASFLAPWCDKFGRRPMILGALICTSSCLIVSSLIQESLQQMIGVRLVTGLGIGVIMASTTAITIEYTPEKWKNFIVPIVVSGYPLGALCVGPIAQLVLPLYGWQMMFLGGGVLGFMFVPVVYFFLPESLNFMEVQKQNHVEWLRRINKSLSFVRREKIDQMPLEKISFEVRGGSAIFGKQYFMKTVVLVTCFFAAYLTIYFLLTWIPSLYESVGYSRSQGINALTLLNFGGVIGIFAIAVITLHLNLSVTLGIGFFLAAGLLVSFSAVQPDNLFSLNLMIWAIGVALYGAFTGMYTVVSRAYGVTERATGIGFSLGIGRLGAVASPILAGFLVDAGWTMYALFVVFSIPALVVSFFMFLQKC</sequence>
<feature type="transmembrane region" description="Helical" evidence="6">
    <location>
        <begin position="128"/>
        <end position="149"/>
    </location>
</feature>
<feature type="transmembrane region" description="Helical" evidence="6">
    <location>
        <begin position="104"/>
        <end position="122"/>
    </location>
</feature>
<dbReference type="InterPro" id="IPR020846">
    <property type="entry name" value="MFS_dom"/>
</dbReference>
<feature type="transmembrane region" description="Helical" evidence="6">
    <location>
        <begin position="268"/>
        <end position="290"/>
    </location>
</feature>
<feature type="transmembrane region" description="Helical" evidence="6">
    <location>
        <begin position="397"/>
        <end position="420"/>
    </location>
</feature>
<dbReference type="PANTHER" id="PTHR23508:SF10">
    <property type="entry name" value="CARBOXYLIC ACID TRANSPORTER PROTEIN HOMOLOG"/>
    <property type="match status" value="1"/>
</dbReference>
<keyword evidence="4 6" id="KW-0472">Membrane</keyword>
<feature type="transmembrane region" description="Helical" evidence="6">
    <location>
        <begin position="27"/>
        <end position="47"/>
    </location>
</feature>
<evidence type="ECO:0000256" key="6">
    <source>
        <dbReference type="SAM" id="Phobius"/>
    </source>
</evidence>
<feature type="transmembrane region" description="Helical" evidence="6">
    <location>
        <begin position="161"/>
        <end position="181"/>
    </location>
</feature>
<evidence type="ECO:0000259" key="7">
    <source>
        <dbReference type="PROSITE" id="PS50850"/>
    </source>
</evidence>
<dbReference type="EMBL" id="JBHTBR010000003">
    <property type="protein sequence ID" value="MFC7291371.1"/>
    <property type="molecule type" value="Genomic_DNA"/>
</dbReference>
<dbReference type="PROSITE" id="PS50850">
    <property type="entry name" value="MFS"/>
    <property type="match status" value="1"/>
</dbReference>
<dbReference type="SUPFAM" id="SSF103473">
    <property type="entry name" value="MFS general substrate transporter"/>
    <property type="match status" value="1"/>
</dbReference>
<evidence type="ECO:0000313" key="9">
    <source>
        <dbReference type="Proteomes" id="UP001596492"/>
    </source>
</evidence>
<comment type="caution">
    <text evidence="8">The sequence shown here is derived from an EMBL/GenBank/DDBJ whole genome shotgun (WGS) entry which is preliminary data.</text>
</comment>
<evidence type="ECO:0000256" key="5">
    <source>
        <dbReference type="SAM" id="MobiDB-lite"/>
    </source>
</evidence>
<feature type="transmembrane region" description="Helical" evidence="6">
    <location>
        <begin position="426"/>
        <end position="446"/>
    </location>
</feature>
<dbReference type="Gene3D" id="1.20.1250.20">
    <property type="entry name" value="MFS general substrate transporter like domains"/>
    <property type="match status" value="1"/>
</dbReference>
<evidence type="ECO:0000256" key="3">
    <source>
        <dbReference type="ARBA" id="ARBA00022989"/>
    </source>
</evidence>
<feature type="transmembrane region" description="Helical" evidence="6">
    <location>
        <begin position="361"/>
        <end position="385"/>
    </location>
</feature>
<feature type="transmembrane region" description="Helical" evidence="6">
    <location>
        <begin position="336"/>
        <end position="355"/>
    </location>
</feature>
<reference evidence="9" key="1">
    <citation type="journal article" date="2019" name="Int. J. Syst. Evol. Microbiol.">
        <title>The Global Catalogue of Microorganisms (GCM) 10K type strain sequencing project: providing services to taxonomists for standard genome sequencing and annotation.</title>
        <authorList>
            <consortium name="The Broad Institute Genomics Platform"/>
            <consortium name="The Broad Institute Genome Sequencing Center for Infectious Disease"/>
            <person name="Wu L."/>
            <person name="Ma J."/>
        </authorList>
    </citation>
    <scope>NUCLEOTIDE SEQUENCE [LARGE SCALE GENOMIC DNA]</scope>
    <source>
        <strain evidence="9">CCUG 51308</strain>
    </source>
</reference>
<dbReference type="PROSITE" id="PS00217">
    <property type="entry name" value="SUGAR_TRANSPORT_2"/>
    <property type="match status" value="1"/>
</dbReference>
<keyword evidence="2 6" id="KW-0812">Transmembrane</keyword>
<comment type="subcellular location">
    <subcellularLocation>
        <location evidence="1">Membrane</location>
        <topology evidence="1">Multi-pass membrane protein</topology>
    </subcellularLocation>
</comment>
<proteinExistence type="predicted"/>
<gene>
    <name evidence="8" type="ORF">ACFQS8_07075</name>
</gene>
<dbReference type="InterPro" id="IPR011701">
    <property type="entry name" value="MFS"/>
</dbReference>
<feature type="transmembrane region" description="Helical" evidence="6">
    <location>
        <begin position="310"/>
        <end position="329"/>
    </location>
</feature>
<dbReference type="RefSeq" id="WP_382166601.1">
    <property type="nucleotide sequence ID" value="NZ_JBHTBR010000003.1"/>
</dbReference>
<keyword evidence="3 6" id="KW-1133">Transmembrane helix</keyword>
<evidence type="ECO:0000256" key="2">
    <source>
        <dbReference type="ARBA" id="ARBA00022692"/>
    </source>
</evidence>
<dbReference type="Pfam" id="PF07690">
    <property type="entry name" value="MFS_1"/>
    <property type="match status" value="1"/>
</dbReference>
<dbReference type="PANTHER" id="PTHR23508">
    <property type="entry name" value="CARBOXYLIC ACID TRANSPORTER PROTEIN HOMOLOG"/>
    <property type="match status" value="1"/>
</dbReference>
<evidence type="ECO:0000256" key="1">
    <source>
        <dbReference type="ARBA" id="ARBA00004141"/>
    </source>
</evidence>
<keyword evidence="9" id="KW-1185">Reference proteome</keyword>
<organism evidence="8 9">
    <name type="scientific">Hirschia litorea</name>
    <dbReference type="NCBI Taxonomy" id="1199156"/>
    <lineage>
        <taxon>Bacteria</taxon>
        <taxon>Pseudomonadati</taxon>
        <taxon>Pseudomonadota</taxon>
        <taxon>Alphaproteobacteria</taxon>
        <taxon>Hyphomonadales</taxon>
        <taxon>Hyphomonadaceae</taxon>
        <taxon>Hirschia</taxon>
    </lineage>
</organism>
<feature type="region of interest" description="Disordered" evidence="5">
    <location>
        <begin position="1"/>
        <end position="22"/>
    </location>
</feature>
<accession>A0ABW2IKG3</accession>
<feature type="domain" description="Major facilitator superfamily (MFS) profile" evidence="7">
    <location>
        <begin position="37"/>
        <end position="449"/>
    </location>
</feature>
<feature type="transmembrane region" description="Helical" evidence="6">
    <location>
        <begin position="74"/>
        <end position="92"/>
    </location>
</feature>
<dbReference type="InterPro" id="IPR036259">
    <property type="entry name" value="MFS_trans_sf"/>
</dbReference>
<protein>
    <submittedName>
        <fullName evidence="8">MFS transporter</fullName>
    </submittedName>
</protein>
<dbReference type="InterPro" id="IPR005829">
    <property type="entry name" value="Sugar_transporter_CS"/>
</dbReference>
<evidence type="ECO:0000256" key="4">
    <source>
        <dbReference type="ARBA" id="ARBA00023136"/>
    </source>
</evidence>